<dbReference type="OrthoDB" id="9805855at2"/>
<dbReference type="Gene3D" id="1.10.3720.10">
    <property type="entry name" value="MetI-like"/>
    <property type="match status" value="1"/>
</dbReference>
<dbReference type="InterPro" id="IPR035906">
    <property type="entry name" value="MetI-like_sf"/>
</dbReference>
<feature type="transmembrane region" description="Helical" evidence="7">
    <location>
        <begin position="100"/>
        <end position="121"/>
    </location>
</feature>
<evidence type="ECO:0000256" key="7">
    <source>
        <dbReference type="RuleBase" id="RU363032"/>
    </source>
</evidence>
<evidence type="ECO:0000256" key="6">
    <source>
        <dbReference type="ARBA" id="ARBA00023136"/>
    </source>
</evidence>
<dbReference type="GO" id="GO:0005886">
    <property type="term" value="C:plasma membrane"/>
    <property type="evidence" value="ECO:0007669"/>
    <property type="project" value="UniProtKB-SubCell"/>
</dbReference>
<keyword evidence="3" id="KW-1003">Cell membrane</keyword>
<evidence type="ECO:0000256" key="5">
    <source>
        <dbReference type="ARBA" id="ARBA00022989"/>
    </source>
</evidence>
<reference evidence="9 10" key="1">
    <citation type="submission" date="2016-10" db="EMBL/GenBank/DDBJ databases">
        <authorList>
            <person name="de Groot N.N."/>
        </authorList>
    </citation>
    <scope>NUCLEOTIDE SEQUENCE [LARGE SCALE GENOMIC DNA]</scope>
    <source>
        <strain evidence="9 10">DSM 26656</strain>
    </source>
</reference>
<comment type="subcellular location">
    <subcellularLocation>
        <location evidence="1 7">Cell membrane</location>
        <topology evidence="1 7">Multi-pass membrane protein</topology>
    </subcellularLocation>
</comment>
<dbReference type="PROSITE" id="PS50928">
    <property type="entry name" value="ABC_TM1"/>
    <property type="match status" value="1"/>
</dbReference>
<protein>
    <submittedName>
        <fullName evidence="9">Glutathione transport system permease protein</fullName>
    </submittedName>
</protein>
<dbReference type="GO" id="GO:0055085">
    <property type="term" value="P:transmembrane transport"/>
    <property type="evidence" value="ECO:0007669"/>
    <property type="project" value="InterPro"/>
</dbReference>
<organism evidence="9 10">
    <name type="scientific">Bosea lathyri</name>
    <dbReference type="NCBI Taxonomy" id="1036778"/>
    <lineage>
        <taxon>Bacteria</taxon>
        <taxon>Pseudomonadati</taxon>
        <taxon>Pseudomonadota</taxon>
        <taxon>Alphaproteobacteria</taxon>
        <taxon>Hyphomicrobiales</taxon>
        <taxon>Boseaceae</taxon>
        <taxon>Bosea</taxon>
    </lineage>
</organism>
<feature type="transmembrane region" description="Helical" evidence="7">
    <location>
        <begin position="7"/>
        <end position="29"/>
    </location>
</feature>
<keyword evidence="4 7" id="KW-0812">Transmembrane</keyword>
<feature type="transmembrane region" description="Helical" evidence="7">
    <location>
        <begin position="133"/>
        <end position="156"/>
    </location>
</feature>
<dbReference type="InterPro" id="IPR000515">
    <property type="entry name" value="MetI-like"/>
</dbReference>
<evidence type="ECO:0000256" key="3">
    <source>
        <dbReference type="ARBA" id="ARBA00022475"/>
    </source>
</evidence>
<evidence type="ECO:0000313" key="10">
    <source>
        <dbReference type="Proteomes" id="UP000236743"/>
    </source>
</evidence>
<evidence type="ECO:0000256" key="4">
    <source>
        <dbReference type="ARBA" id="ARBA00022692"/>
    </source>
</evidence>
<evidence type="ECO:0000256" key="2">
    <source>
        <dbReference type="ARBA" id="ARBA00022448"/>
    </source>
</evidence>
<dbReference type="CDD" id="cd06261">
    <property type="entry name" value="TM_PBP2"/>
    <property type="match status" value="1"/>
</dbReference>
<evidence type="ECO:0000259" key="8">
    <source>
        <dbReference type="PROSITE" id="PS50928"/>
    </source>
</evidence>
<name>A0A1H6D7W6_9HYPH</name>
<feature type="transmembrane region" description="Helical" evidence="7">
    <location>
        <begin position="234"/>
        <end position="259"/>
    </location>
</feature>
<comment type="similarity">
    <text evidence="7">Belongs to the binding-protein-dependent transport system permease family.</text>
</comment>
<evidence type="ECO:0000256" key="1">
    <source>
        <dbReference type="ARBA" id="ARBA00004651"/>
    </source>
</evidence>
<evidence type="ECO:0000313" key="9">
    <source>
        <dbReference type="EMBL" id="SEG81389.1"/>
    </source>
</evidence>
<dbReference type="Pfam" id="PF00528">
    <property type="entry name" value="BPD_transp_1"/>
    <property type="match status" value="1"/>
</dbReference>
<dbReference type="RefSeq" id="WP_103875517.1">
    <property type="nucleotide sequence ID" value="NZ_FNUY01000018.1"/>
</dbReference>
<gene>
    <name evidence="9" type="ORF">SAMN04488115_11825</name>
</gene>
<proteinExistence type="inferred from homology"/>
<dbReference type="AlphaFoldDB" id="A0A1H6D7W6"/>
<keyword evidence="10" id="KW-1185">Reference proteome</keyword>
<dbReference type="SUPFAM" id="SSF161098">
    <property type="entry name" value="MetI-like"/>
    <property type="match status" value="1"/>
</dbReference>
<dbReference type="InterPro" id="IPR045621">
    <property type="entry name" value="BPD_transp_1_N"/>
</dbReference>
<accession>A0A1H6D7W6</accession>
<sequence>MQYALKRILLGLPTLLAMFTAIFVIIRVVPGDAAAVILGDQASTAALDALRLELGLNRPLSEQYLGFLGGLLQGDLGTSLVTKRPVLDEALRVLPNTLELAAASIFVGLALGLPFGIYAAVHRNAWPDYVGRLFSLVGLSLPAFVSGILLLLAFAIQLRWFPVIGTSQNAGPWDRFLGVALPALNLGIIMSAYVARVTRSSMLATLGEDYVRTARAKGVGPTTVALRHVLSNSLLPIITVVGLYFGTLIGNAVLTEIVFNRPGLGRLILSALNTRDYTLLQGLMIIFASFVVLANVLTDLAYAAVDPRIRTA</sequence>
<dbReference type="PANTHER" id="PTHR43163:SF6">
    <property type="entry name" value="DIPEPTIDE TRANSPORT SYSTEM PERMEASE PROTEIN DPPB-RELATED"/>
    <property type="match status" value="1"/>
</dbReference>
<keyword evidence="2 7" id="KW-0813">Transport</keyword>
<keyword evidence="5 7" id="KW-1133">Transmembrane helix</keyword>
<dbReference type="EMBL" id="FNUY01000018">
    <property type="protein sequence ID" value="SEG81389.1"/>
    <property type="molecule type" value="Genomic_DNA"/>
</dbReference>
<feature type="transmembrane region" description="Helical" evidence="7">
    <location>
        <begin position="279"/>
        <end position="305"/>
    </location>
</feature>
<keyword evidence="6 7" id="KW-0472">Membrane</keyword>
<feature type="transmembrane region" description="Helical" evidence="7">
    <location>
        <begin position="176"/>
        <end position="195"/>
    </location>
</feature>
<dbReference type="PANTHER" id="PTHR43163">
    <property type="entry name" value="DIPEPTIDE TRANSPORT SYSTEM PERMEASE PROTEIN DPPB-RELATED"/>
    <property type="match status" value="1"/>
</dbReference>
<dbReference type="Pfam" id="PF19300">
    <property type="entry name" value="BPD_transp_1_N"/>
    <property type="match status" value="1"/>
</dbReference>
<dbReference type="Proteomes" id="UP000236743">
    <property type="component" value="Unassembled WGS sequence"/>
</dbReference>
<feature type="domain" description="ABC transmembrane type-1" evidence="8">
    <location>
        <begin position="94"/>
        <end position="298"/>
    </location>
</feature>